<dbReference type="PROSITE" id="PS51257">
    <property type="entry name" value="PROKAR_LIPOPROTEIN"/>
    <property type="match status" value="1"/>
</dbReference>
<dbReference type="InterPro" id="IPR013320">
    <property type="entry name" value="ConA-like_dom_sf"/>
</dbReference>
<evidence type="ECO:0000313" key="2">
    <source>
        <dbReference type="Proteomes" id="UP001374803"/>
    </source>
</evidence>
<organism evidence="1 2">
    <name type="scientific">Pendulispora rubella</name>
    <dbReference type="NCBI Taxonomy" id="2741070"/>
    <lineage>
        <taxon>Bacteria</taxon>
        <taxon>Pseudomonadati</taxon>
        <taxon>Myxococcota</taxon>
        <taxon>Myxococcia</taxon>
        <taxon>Myxococcales</taxon>
        <taxon>Sorangiineae</taxon>
        <taxon>Pendulisporaceae</taxon>
        <taxon>Pendulispora</taxon>
    </lineage>
</organism>
<sequence>MRMWERRAMVIPVLVVGASAGCAAIAGLDSYREHSDATLDSGLDAYQEPSDGILDSGVDAYRDVDAYPDSASSGDLIAHVPFDEGTGTKAVDITGHGHDAVLPSTSSWSPGRDGGFAATLSSGHIEIASLSGERFPQSEGTVAFDVNLGDSFGIGDASILDDGDPDRPKIYARTTLVGGSHVIEVGLTLPPSDASTSPVTCSQAVARGAWVRIAASWYSTRSSVVLRIGDKVCTPDADLSRFRPVAQQVRLLGDCRDCSIDDLRVHGRFMTADEIKARFP</sequence>
<keyword evidence="2" id="KW-1185">Reference proteome</keyword>
<name>A0ABZ2L7K8_9BACT</name>
<dbReference type="RefSeq" id="WP_394836562.1">
    <property type="nucleotide sequence ID" value="NZ_CP089929.1"/>
</dbReference>
<proteinExistence type="predicted"/>
<dbReference type="EMBL" id="CP089983">
    <property type="protein sequence ID" value="WXB06904.1"/>
    <property type="molecule type" value="Genomic_DNA"/>
</dbReference>
<evidence type="ECO:0000313" key="1">
    <source>
        <dbReference type="EMBL" id="WXB06904.1"/>
    </source>
</evidence>
<gene>
    <name evidence="1" type="ORF">LVJ94_06600</name>
</gene>
<dbReference type="Gene3D" id="2.60.120.200">
    <property type="match status" value="1"/>
</dbReference>
<reference evidence="1" key="1">
    <citation type="submission" date="2021-12" db="EMBL/GenBank/DDBJ databases">
        <title>Discovery of the Pendulisporaceae a myxobacterial family with distinct sporulation behavior and unique specialized metabolism.</title>
        <authorList>
            <person name="Garcia R."/>
            <person name="Popoff A."/>
            <person name="Bader C.D."/>
            <person name="Loehr J."/>
            <person name="Walesch S."/>
            <person name="Walt C."/>
            <person name="Boldt J."/>
            <person name="Bunk B."/>
            <person name="Haeckl F.J.F.P.J."/>
            <person name="Gunesch A.P."/>
            <person name="Birkelbach J."/>
            <person name="Nuebel U."/>
            <person name="Pietschmann T."/>
            <person name="Bach T."/>
            <person name="Mueller R."/>
        </authorList>
    </citation>
    <scope>NUCLEOTIDE SEQUENCE</scope>
    <source>
        <strain evidence="1">MSr11367</strain>
    </source>
</reference>
<accession>A0ABZ2L7K8</accession>
<dbReference type="SUPFAM" id="SSF49899">
    <property type="entry name" value="Concanavalin A-like lectins/glucanases"/>
    <property type="match status" value="1"/>
</dbReference>
<dbReference type="Proteomes" id="UP001374803">
    <property type="component" value="Chromosome"/>
</dbReference>
<protein>
    <submittedName>
        <fullName evidence="1">Uncharacterized protein</fullName>
    </submittedName>
</protein>